<feature type="domain" description="ANTAR" evidence="5">
    <location>
        <begin position="160"/>
        <end position="221"/>
    </location>
</feature>
<dbReference type="SUPFAM" id="SSF55781">
    <property type="entry name" value="GAF domain-like"/>
    <property type="match status" value="1"/>
</dbReference>
<keyword evidence="3" id="KW-0805">Transcription regulation</keyword>
<sequence length="241" mass="25895">MAEDESMNLAAMFASMAETLRQPSVGQTLQQVVELAAETVPGAEYASVTVVRKKRFQIPACTDERAGDLDRAQVRLGEGPALEASTTDQLLRVTDIVTDQRWPRFGAYARESGTRSMLLCQLPGEHGALGSLNLYASQPHAFDATAVQTAAIYSAHASLAVSHASLVDSLNSAVSSRQYIGEATGILMERYQLSSPEAFHLLVRASQDLNVKLRELAGEVVRTGLAPKDLELGSHNGEAAR</sequence>
<evidence type="ECO:0000313" key="7">
    <source>
        <dbReference type="Proteomes" id="UP001156389"/>
    </source>
</evidence>
<keyword evidence="1" id="KW-0808">Transferase</keyword>
<dbReference type="PROSITE" id="PS50921">
    <property type="entry name" value="ANTAR"/>
    <property type="match status" value="1"/>
</dbReference>
<dbReference type="Proteomes" id="UP001156389">
    <property type="component" value="Unassembled WGS sequence"/>
</dbReference>
<dbReference type="PIRSF" id="PIRSF036625">
    <property type="entry name" value="GAF_ANTAR"/>
    <property type="match status" value="1"/>
</dbReference>
<dbReference type="RefSeq" id="WP_260218945.1">
    <property type="nucleotide sequence ID" value="NZ_JAJAGO010000007.1"/>
</dbReference>
<dbReference type="SMART" id="SM00065">
    <property type="entry name" value="GAF"/>
    <property type="match status" value="1"/>
</dbReference>
<evidence type="ECO:0000313" key="6">
    <source>
        <dbReference type="EMBL" id="MCT2591630.1"/>
    </source>
</evidence>
<dbReference type="InterPro" id="IPR036388">
    <property type="entry name" value="WH-like_DNA-bd_sf"/>
</dbReference>
<reference evidence="6 7" key="1">
    <citation type="submission" date="2021-10" db="EMBL/GenBank/DDBJ databases">
        <title>Streptomyces gossypii sp. nov., isolated from soil collected from cotton field.</title>
        <authorList>
            <person name="Ge X."/>
            <person name="Chen X."/>
            <person name="Liu W."/>
        </authorList>
    </citation>
    <scope>NUCLEOTIDE SEQUENCE [LARGE SCALE GENOMIC DNA]</scope>
    <source>
        <strain evidence="6 7">N2-109</strain>
    </source>
</reference>
<name>A0ABT2JUR9_9ACTN</name>
<dbReference type="SUPFAM" id="SSF52172">
    <property type="entry name" value="CheY-like"/>
    <property type="match status" value="1"/>
</dbReference>
<evidence type="ECO:0000259" key="5">
    <source>
        <dbReference type="PROSITE" id="PS50921"/>
    </source>
</evidence>
<accession>A0ABT2JUR9</accession>
<protein>
    <submittedName>
        <fullName evidence="6">GAF and ANTAR domain-containing protein</fullName>
    </submittedName>
</protein>
<keyword evidence="7" id="KW-1185">Reference proteome</keyword>
<dbReference type="Pfam" id="PF13185">
    <property type="entry name" value="GAF_2"/>
    <property type="match status" value="1"/>
</dbReference>
<evidence type="ECO:0000256" key="1">
    <source>
        <dbReference type="ARBA" id="ARBA00022679"/>
    </source>
</evidence>
<evidence type="ECO:0000256" key="4">
    <source>
        <dbReference type="ARBA" id="ARBA00023163"/>
    </source>
</evidence>
<proteinExistence type="predicted"/>
<organism evidence="6 7">
    <name type="scientific">Streptomyces gossypii</name>
    <dbReference type="NCBI Taxonomy" id="2883101"/>
    <lineage>
        <taxon>Bacteria</taxon>
        <taxon>Bacillati</taxon>
        <taxon>Actinomycetota</taxon>
        <taxon>Actinomycetes</taxon>
        <taxon>Kitasatosporales</taxon>
        <taxon>Streptomycetaceae</taxon>
        <taxon>Streptomyces</taxon>
    </lineage>
</organism>
<dbReference type="Gene3D" id="1.10.10.10">
    <property type="entry name" value="Winged helix-like DNA-binding domain superfamily/Winged helix DNA-binding domain"/>
    <property type="match status" value="1"/>
</dbReference>
<dbReference type="SMART" id="SM01012">
    <property type="entry name" value="ANTAR"/>
    <property type="match status" value="1"/>
</dbReference>
<dbReference type="Gene3D" id="3.30.450.40">
    <property type="match status" value="1"/>
</dbReference>
<evidence type="ECO:0000256" key="3">
    <source>
        <dbReference type="ARBA" id="ARBA00023015"/>
    </source>
</evidence>
<evidence type="ECO:0000256" key="2">
    <source>
        <dbReference type="ARBA" id="ARBA00022777"/>
    </source>
</evidence>
<dbReference type="Pfam" id="PF03861">
    <property type="entry name" value="ANTAR"/>
    <property type="match status" value="1"/>
</dbReference>
<dbReference type="InterPro" id="IPR029016">
    <property type="entry name" value="GAF-like_dom_sf"/>
</dbReference>
<dbReference type="InterPro" id="IPR003018">
    <property type="entry name" value="GAF"/>
</dbReference>
<dbReference type="InterPro" id="IPR012074">
    <property type="entry name" value="GAF_ANTAR"/>
</dbReference>
<dbReference type="InterPro" id="IPR005561">
    <property type="entry name" value="ANTAR"/>
</dbReference>
<gene>
    <name evidence="6" type="ORF">LHJ74_17285</name>
</gene>
<keyword evidence="2" id="KW-0418">Kinase</keyword>
<comment type="caution">
    <text evidence="6">The sequence shown here is derived from an EMBL/GenBank/DDBJ whole genome shotgun (WGS) entry which is preliminary data.</text>
</comment>
<keyword evidence="4" id="KW-0804">Transcription</keyword>
<dbReference type="InterPro" id="IPR011006">
    <property type="entry name" value="CheY-like_superfamily"/>
</dbReference>
<dbReference type="EMBL" id="JAJAGO010000007">
    <property type="protein sequence ID" value="MCT2591630.1"/>
    <property type="molecule type" value="Genomic_DNA"/>
</dbReference>